<keyword evidence="12" id="KW-0028">Amino-acid biosynthesis</keyword>
<dbReference type="GO" id="GO:0009073">
    <property type="term" value="P:aromatic amino acid family biosynthetic process"/>
    <property type="evidence" value="ECO:0007669"/>
    <property type="project" value="UniProtKB-KW"/>
</dbReference>
<dbReference type="InterPro" id="IPR050071">
    <property type="entry name" value="Dehydroquinate_synthase"/>
</dbReference>
<dbReference type="GO" id="GO:0046872">
    <property type="term" value="F:metal ion binding"/>
    <property type="evidence" value="ECO:0007669"/>
    <property type="project" value="UniProtKB-KW"/>
</dbReference>
<evidence type="ECO:0000256" key="12">
    <source>
        <dbReference type="ARBA" id="ARBA00022605"/>
    </source>
</evidence>
<evidence type="ECO:0000256" key="14">
    <source>
        <dbReference type="ARBA" id="ARBA00022741"/>
    </source>
</evidence>
<evidence type="ECO:0000256" key="2">
    <source>
        <dbReference type="ARBA" id="ARBA00001911"/>
    </source>
</evidence>
<dbReference type="PANTHER" id="PTHR43622:SF7">
    <property type="entry name" value="3-DEHYDROQUINATE SYNTHASE, CHLOROPLASTIC"/>
    <property type="match status" value="1"/>
</dbReference>
<accession>A0AAE3K0J1</accession>
<dbReference type="FunFam" id="3.40.50.1970:FF:000007">
    <property type="entry name" value="Pentafunctional AROM polypeptide"/>
    <property type="match status" value="1"/>
</dbReference>
<dbReference type="Gene3D" id="3.40.50.1970">
    <property type="match status" value="1"/>
</dbReference>
<dbReference type="InterPro" id="IPR056179">
    <property type="entry name" value="DHQS_C"/>
</dbReference>
<feature type="domain" description="3-dehydroquinate synthase C-terminal" evidence="22">
    <location>
        <begin position="175"/>
        <end position="300"/>
    </location>
</feature>
<proteinExistence type="inferred from homology"/>
<dbReference type="Proteomes" id="UP001139365">
    <property type="component" value="Unassembled WGS sequence"/>
</dbReference>
<dbReference type="GO" id="GO:0008652">
    <property type="term" value="P:amino acid biosynthetic process"/>
    <property type="evidence" value="ECO:0007669"/>
    <property type="project" value="UniProtKB-KW"/>
</dbReference>
<comment type="subcellular location">
    <subcellularLocation>
        <location evidence="6">Cytoplasm</location>
    </subcellularLocation>
</comment>
<evidence type="ECO:0000259" key="21">
    <source>
        <dbReference type="Pfam" id="PF01761"/>
    </source>
</evidence>
<evidence type="ECO:0000256" key="3">
    <source>
        <dbReference type="ARBA" id="ARBA00001941"/>
    </source>
</evidence>
<dbReference type="Pfam" id="PF01761">
    <property type="entry name" value="DHQ_synthase"/>
    <property type="match status" value="1"/>
</dbReference>
<dbReference type="GO" id="GO:0000166">
    <property type="term" value="F:nucleotide binding"/>
    <property type="evidence" value="ECO:0007669"/>
    <property type="project" value="UniProtKB-KW"/>
</dbReference>
<keyword evidence="16" id="KW-0520">NAD</keyword>
<dbReference type="GO" id="GO:0003856">
    <property type="term" value="F:3-dehydroquinate synthase activity"/>
    <property type="evidence" value="ECO:0007669"/>
    <property type="project" value="UniProtKB-UniRule"/>
</dbReference>
<evidence type="ECO:0000313" key="24">
    <source>
        <dbReference type="Proteomes" id="UP001139365"/>
    </source>
</evidence>
<evidence type="ECO:0000256" key="4">
    <source>
        <dbReference type="ARBA" id="ARBA00001947"/>
    </source>
</evidence>
<comment type="catalytic activity">
    <reaction evidence="1">
        <text>7-phospho-2-dehydro-3-deoxy-D-arabino-heptonate = 3-dehydroquinate + phosphate</text>
        <dbReference type="Rhea" id="RHEA:21968"/>
        <dbReference type="ChEBI" id="CHEBI:32364"/>
        <dbReference type="ChEBI" id="CHEBI:43474"/>
        <dbReference type="ChEBI" id="CHEBI:58394"/>
        <dbReference type="EC" id="4.2.3.4"/>
    </reaction>
</comment>
<comment type="similarity">
    <text evidence="8">Belongs to the sugar phosphate cyclases superfamily. Dehydroquinate synthase family.</text>
</comment>
<keyword evidence="15" id="KW-0862">Zinc</keyword>
<gene>
    <name evidence="23" type="primary">aroB</name>
    <name evidence="23" type="ORF">MR241_07190</name>
</gene>
<comment type="pathway">
    <text evidence="7">Metabolic intermediate biosynthesis; chorismate biosynthesis; chorismate from D-erythrose 4-phosphate and phosphoenolpyruvate: step 2/7.</text>
</comment>
<keyword evidence="19" id="KW-0170">Cobalt</keyword>
<dbReference type="SUPFAM" id="SSF56796">
    <property type="entry name" value="Dehydroquinate synthase-like"/>
    <property type="match status" value="1"/>
</dbReference>
<dbReference type="GO" id="GO:0009423">
    <property type="term" value="P:chorismate biosynthetic process"/>
    <property type="evidence" value="ECO:0007669"/>
    <property type="project" value="UniProtKB-UniRule"/>
</dbReference>
<evidence type="ECO:0000256" key="8">
    <source>
        <dbReference type="ARBA" id="ARBA00005412"/>
    </source>
</evidence>
<evidence type="ECO:0000256" key="17">
    <source>
        <dbReference type="ARBA" id="ARBA00023141"/>
    </source>
</evidence>
<dbReference type="Pfam" id="PF24621">
    <property type="entry name" value="DHQS_C"/>
    <property type="match status" value="1"/>
</dbReference>
<dbReference type="PANTHER" id="PTHR43622">
    <property type="entry name" value="3-DEHYDROQUINATE SYNTHASE"/>
    <property type="match status" value="1"/>
</dbReference>
<comment type="caution">
    <text evidence="23">The sequence shown here is derived from an EMBL/GenBank/DDBJ whole genome shotgun (WGS) entry which is preliminary data.</text>
</comment>
<evidence type="ECO:0000256" key="1">
    <source>
        <dbReference type="ARBA" id="ARBA00001393"/>
    </source>
</evidence>
<evidence type="ECO:0000256" key="10">
    <source>
        <dbReference type="ARBA" id="ARBA00017684"/>
    </source>
</evidence>
<dbReference type="GO" id="GO:0005737">
    <property type="term" value="C:cytoplasm"/>
    <property type="evidence" value="ECO:0007669"/>
    <property type="project" value="UniProtKB-SubCell"/>
</dbReference>
<comment type="cofactor">
    <cofactor evidence="3">
        <name>Co(2+)</name>
        <dbReference type="ChEBI" id="CHEBI:48828"/>
    </cofactor>
</comment>
<feature type="domain" description="3-dehydroquinate synthase N-terminal" evidence="21">
    <location>
        <begin position="61"/>
        <end position="173"/>
    </location>
</feature>
<evidence type="ECO:0000259" key="22">
    <source>
        <dbReference type="Pfam" id="PF24621"/>
    </source>
</evidence>
<dbReference type="InterPro" id="IPR016037">
    <property type="entry name" value="DHQ_synth_AroB"/>
</dbReference>
<comment type="cofactor">
    <cofactor evidence="2">
        <name>NAD(+)</name>
        <dbReference type="ChEBI" id="CHEBI:57540"/>
    </cofactor>
</comment>
<keyword evidence="17" id="KW-0057">Aromatic amino acid biosynthesis</keyword>
<comment type="function">
    <text evidence="5">Catalyzes the conversion of 3-deoxy-D-arabino-heptulosonate 7-phosphate (DAHP) to dehydroquinate (DHQ).</text>
</comment>
<dbReference type="Gene3D" id="1.20.1090.10">
    <property type="entry name" value="Dehydroquinate synthase-like - alpha domain"/>
    <property type="match status" value="1"/>
</dbReference>
<evidence type="ECO:0000256" key="20">
    <source>
        <dbReference type="NCBIfam" id="TIGR01357"/>
    </source>
</evidence>
<evidence type="ECO:0000256" key="16">
    <source>
        <dbReference type="ARBA" id="ARBA00023027"/>
    </source>
</evidence>
<organism evidence="23 24">
    <name type="scientific">Candidatus Colimorpha enterica</name>
    <dbReference type="NCBI Taxonomy" id="3083063"/>
    <lineage>
        <taxon>Bacteria</taxon>
        <taxon>Pseudomonadati</taxon>
        <taxon>Bacteroidota</taxon>
        <taxon>Bacteroidia</taxon>
        <taxon>Bacteroidales</taxon>
        <taxon>Candidatus Colimorpha</taxon>
    </lineage>
</organism>
<keyword evidence="13" id="KW-0479">Metal-binding</keyword>
<dbReference type="PIRSF" id="PIRSF001455">
    <property type="entry name" value="DHQ_synth"/>
    <property type="match status" value="1"/>
</dbReference>
<dbReference type="InterPro" id="IPR030960">
    <property type="entry name" value="DHQS/DOIS_N"/>
</dbReference>
<evidence type="ECO:0000256" key="15">
    <source>
        <dbReference type="ARBA" id="ARBA00022833"/>
    </source>
</evidence>
<keyword evidence="14" id="KW-0547">Nucleotide-binding</keyword>
<evidence type="ECO:0000256" key="5">
    <source>
        <dbReference type="ARBA" id="ARBA00003485"/>
    </source>
</evidence>
<evidence type="ECO:0000256" key="13">
    <source>
        <dbReference type="ARBA" id="ARBA00022723"/>
    </source>
</evidence>
<evidence type="ECO:0000313" key="23">
    <source>
        <dbReference type="EMBL" id="MCI5756062.1"/>
    </source>
</evidence>
<dbReference type="InterPro" id="IPR030963">
    <property type="entry name" value="DHQ_synth_fam"/>
</dbReference>
<evidence type="ECO:0000256" key="7">
    <source>
        <dbReference type="ARBA" id="ARBA00004661"/>
    </source>
</evidence>
<evidence type="ECO:0000256" key="9">
    <source>
        <dbReference type="ARBA" id="ARBA00013031"/>
    </source>
</evidence>
<keyword evidence="18 23" id="KW-0456">Lyase</keyword>
<evidence type="ECO:0000256" key="19">
    <source>
        <dbReference type="ARBA" id="ARBA00023285"/>
    </source>
</evidence>
<dbReference type="NCBIfam" id="TIGR01357">
    <property type="entry name" value="aroB"/>
    <property type="match status" value="1"/>
</dbReference>
<protein>
    <recommendedName>
        <fullName evidence="10 20">3-dehydroquinate synthase</fullName>
        <ecNumber evidence="9 20">4.2.3.4</ecNumber>
    </recommendedName>
</protein>
<sequence length="335" mass="35584">MTTLTLNLGENSYDIHIGGGLISVAGEFFSLGRKVLVVTDSGVPAGYAKAVAEQCREAHTVTVKQGEGSKTVPVFENLCREMMKHGFTRKDCVVAVGGGVVGDLAGFAAASYMRGIDFYNVPTTVLSSVDSSIGGKTGVNLDGIKNIIGAFCQPKGVIVDPALTKTLPARQVSNGLAEAVKMALTFDPDLFALFENGDPAKDLEKIIVRSLRLKADVVGKDEKEAGLRRVLNFGHTIGHGIESLGLGYYHGECVALGMIPMCSPEVRARLIPVLEKLNLPVSAQFDRKRALEAILHDKKSGGGCISAVFVDKIGSFRIENITPARIAELLDGALK</sequence>
<dbReference type="CDD" id="cd08195">
    <property type="entry name" value="DHQS"/>
    <property type="match status" value="1"/>
</dbReference>
<dbReference type="EMBL" id="JALEMU010000116">
    <property type="protein sequence ID" value="MCI5756062.1"/>
    <property type="molecule type" value="Genomic_DNA"/>
</dbReference>
<evidence type="ECO:0000256" key="18">
    <source>
        <dbReference type="ARBA" id="ARBA00023239"/>
    </source>
</evidence>
<name>A0AAE3K0J1_9BACT</name>
<dbReference type="AlphaFoldDB" id="A0AAE3K0J1"/>
<evidence type="ECO:0000256" key="6">
    <source>
        <dbReference type="ARBA" id="ARBA00004496"/>
    </source>
</evidence>
<dbReference type="EC" id="4.2.3.4" evidence="9 20"/>
<keyword evidence="11" id="KW-0963">Cytoplasm</keyword>
<comment type="cofactor">
    <cofactor evidence="4">
        <name>Zn(2+)</name>
        <dbReference type="ChEBI" id="CHEBI:29105"/>
    </cofactor>
</comment>
<evidence type="ECO:0000256" key="11">
    <source>
        <dbReference type="ARBA" id="ARBA00022490"/>
    </source>
</evidence>
<reference evidence="23 24" key="1">
    <citation type="submission" date="2022-03" db="EMBL/GenBank/DDBJ databases">
        <title>Metagenome-assembled genomes from swine fecal metagenomes.</title>
        <authorList>
            <person name="Holman D.B."/>
            <person name="Kommadath A."/>
        </authorList>
    </citation>
    <scope>NUCLEOTIDE SEQUENCE [LARGE SCALE GENOMIC DNA]</scope>
    <source>
        <strain evidence="23">SUG147</strain>
    </source>
</reference>